<feature type="transmembrane region" description="Helical" evidence="1">
    <location>
        <begin position="101"/>
        <end position="122"/>
    </location>
</feature>
<comment type="caution">
    <text evidence="2">The sequence shown here is derived from an EMBL/GenBank/DDBJ whole genome shotgun (WGS) entry which is preliminary data.</text>
</comment>
<feature type="non-terminal residue" evidence="2">
    <location>
        <position position="1"/>
    </location>
</feature>
<dbReference type="EMBL" id="JAANIA010000186">
    <property type="protein sequence ID" value="KAG5326416.1"/>
    <property type="molecule type" value="Genomic_DNA"/>
</dbReference>
<keyword evidence="1" id="KW-0472">Membrane</keyword>
<keyword evidence="3" id="KW-1185">Reference proteome</keyword>
<feature type="non-terminal residue" evidence="2">
    <location>
        <position position="129"/>
    </location>
</feature>
<protein>
    <submittedName>
        <fullName evidence="2">NRF6 protein</fullName>
    </submittedName>
</protein>
<gene>
    <name evidence="2" type="primary">Nrf6_8</name>
    <name evidence="2" type="ORF">G6Z78_0003380</name>
</gene>
<keyword evidence="1" id="KW-1133">Transmembrane helix</keyword>
<dbReference type="InterPro" id="IPR052728">
    <property type="entry name" value="O2_lipid_transport_reg"/>
</dbReference>
<evidence type="ECO:0000313" key="3">
    <source>
        <dbReference type="Proteomes" id="UP000668214"/>
    </source>
</evidence>
<accession>A0A836JTX4</accession>
<keyword evidence="1" id="KW-0812">Transmembrane</keyword>
<dbReference type="Proteomes" id="UP000668214">
    <property type="component" value="Unassembled WGS sequence"/>
</dbReference>
<sequence length="129" mass="14854">IQILNCDLDVENGIEEMTMTDLSSSREKSRIGNVLMCFSVYISTKIIFNTKLGTEEIAVVHGIKFLSMVWIIIFHSIFYMLEYCDNKILIFRVIEDIPFQIISNAFVSVDTYFFLSGFLLALQLHLKLA</sequence>
<dbReference type="PANTHER" id="PTHR11161:SF0">
    <property type="entry name" value="O-ACYLTRANSFERASE LIKE PROTEIN"/>
    <property type="match status" value="1"/>
</dbReference>
<evidence type="ECO:0000256" key="1">
    <source>
        <dbReference type="SAM" id="Phobius"/>
    </source>
</evidence>
<organism evidence="2 3">
    <name type="scientific">Pseudoatta argentina</name>
    <dbReference type="NCBI Taxonomy" id="621737"/>
    <lineage>
        <taxon>Eukaryota</taxon>
        <taxon>Metazoa</taxon>
        <taxon>Ecdysozoa</taxon>
        <taxon>Arthropoda</taxon>
        <taxon>Hexapoda</taxon>
        <taxon>Insecta</taxon>
        <taxon>Pterygota</taxon>
        <taxon>Neoptera</taxon>
        <taxon>Endopterygota</taxon>
        <taxon>Hymenoptera</taxon>
        <taxon>Apocrita</taxon>
        <taxon>Aculeata</taxon>
        <taxon>Formicoidea</taxon>
        <taxon>Formicidae</taxon>
        <taxon>Myrmicinae</taxon>
        <taxon>Pseudoatta</taxon>
    </lineage>
</organism>
<evidence type="ECO:0000313" key="2">
    <source>
        <dbReference type="EMBL" id="KAG5326416.1"/>
    </source>
</evidence>
<name>A0A836JTX4_9HYME</name>
<proteinExistence type="predicted"/>
<reference evidence="2" key="1">
    <citation type="submission" date="2020-02" db="EMBL/GenBank/DDBJ databases">
        <title>Relaxed selection underlies rapid genomic changes in the transitions from sociality to social parasitism in ants.</title>
        <authorList>
            <person name="Bi X."/>
        </authorList>
    </citation>
    <scope>NUCLEOTIDE SEQUENCE</scope>
    <source>
        <strain evidence="2">BGI-DK2014c</strain>
        <tissue evidence="2">Whole body</tissue>
    </source>
</reference>
<dbReference type="AlphaFoldDB" id="A0A836JTX4"/>
<feature type="transmembrane region" description="Helical" evidence="1">
    <location>
        <begin position="60"/>
        <end position="81"/>
    </location>
</feature>
<dbReference type="PANTHER" id="PTHR11161">
    <property type="entry name" value="O-ACYLTRANSFERASE"/>
    <property type="match status" value="1"/>
</dbReference>